<keyword evidence="2" id="KW-1185">Reference proteome</keyword>
<dbReference type="EMBL" id="JBHLWN010000045">
    <property type="protein sequence ID" value="MFC0213070.1"/>
    <property type="molecule type" value="Genomic_DNA"/>
</dbReference>
<protein>
    <submittedName>
        <fullName evidence="1">3-dehydroquinate dehydratase</fullName>
    </submittedName>
</protein>
<dbReference type="RefSeq" id="WP_377470323.1">
    <property type="nucleotide sequence ID" value="NZ_JBHLWN010000045.1"/>
</dbReference>
<comment type="caution">
    <text evidence="1">The sequence shown here is derived from an EMBL/GenBank/DDBJ whole genome shotgun (WGS) entry which is preliminary data.</text>
</comment>
<proteinExistence type="predicted"/>
<evidence type="ECO:0000313" key="2">
    <source>
        <dbReference type="Proteomes" id="UP001589776"/>
    </source>
</evidence>
<sequence>MKLLINVQDRRVPVYFTKFSDKAMNLLTQTINRKLVNGKRAVRLCLETLISIEIVDNEAILHAFNEQDTVALSLY</sequence>
<name>A0ABV6DK84_9BACL</name>
<evidence type="ECO:0000313" key="1">
    <source>
        <dbReference type="EMBL" id="MFC0213070.1"/>
    </source>
</evidence>
<reference evidence="1 2" key="1">
    <citation type="submission" date="2024-09" db="EMBL/GenBank/DDBJ databases">
        <authorList>
            <person name="Sun Q."/>
            <person name="Mori K."/>
        </authorList>
    </citation>
    <scope>NUCLEOTIDE SEQUENCE [LARGE SCALE GENOMIC DNA]</scope>
    <source>
        <strain evidence="1 2">CCM 7759</strain>
    </source>
</reference>
<organism evidence="1 2">
    <name type="scientific">Paenibacillus chartarius</name>
    <dbReference type="NCBI Taxonomy" id="747481"/>
    <lineage>
        <taxon>Bacteria</taxon>
        <taxon>Bacillati</taxon>
        <taxon>Bacillota</taxon>
        <taxon>Bacilli</taxon>
        <taxon>Bacillales</taxon>
        <taxon>Paenibacillaceae</taxon>
        <taxon>Paenibacillus</taxon>
    </lineage>
</organism>
<gene>
    <name evidence="1" type="ORF">ACFFK0_11485</name>
</gene>
<accession>A0ABV6DK84</accession>
<dbReference type="Proteomes" id="UP001589776">
    <property type="component" value="Unassembled WGS sequence"/>
</dbReference>